<feature type="transmembrane region" description="Helical" evidence="7">
    <location>
        <begin position="7"/>
        <end position="24"/>
    </location>
</feature>
<feature type="transmembrane region" description="Helical" evidence="7">
    <location>
        <begin position="188"/>
        <end position="208"/>
    </location>
</feature>
<feature type="transmembrane region" description="Helical" evidence="7">
    <location>
        <begin position="317"/>
        <end position="340"/>
    </location>
</feature>
<feature type="transmembrane region" description="Helical" evidence="7">
    <location>
        <begin position="220"/>
        <end position="242"/>
    </location>
</feature>
<dbReference type="PANTHER" id="PTHR40074">
    <property type="entry name" value="O-ACETYLTRANSFERASE WECH"/>
    <property type="match status" value="1"/>
</dbReference>
<sequence length="354" mass="40663">MNYIHTFRAFAIVIIVMGHVFTVLEIPTQGFLERFMANLFLGGTTLFVFISGYLFNHIFVPRYDFKTFYKGKVYRLLLPFLILGTVPILFRIVTGSQPGGTEYFSTHETLVLGEEVTATLKYLGTGKFALAYWYIPFAMCLYIFAPLHFRFTRLKWPLQVVVLSGLILLALFLQRPKYYPDSLLVQNLQSVLFFTPVYLFGIMCSIHWEGIRKNLEPRIPILFMLLVFFNGMQVYGNGIGTYAKPPLEYNGVDFMLLHKLVMCVLLLILFQRMGSKQNKLVSAIANMSFAIYFLHGLLFTFLMYLNSRGIIELAKAANWGNFLLLTAGTLALCMLIAKAFKMLFPRKSRYIIGY</sequence>
<comment type="subcellular location">
    <subcellularLocation>
        <location evidence="1">Cell membrane</location>
        <topology evidence="1">Multi-pass membrane protein</topology>
    </subcellularLocation>
</comment>
<dbReference type="STRING" id="400055.SAMN04490243_2156"/>
<dbReference type="InterPro" id="IPR002656">
    <property type="entry name" value="Acyl_transf_3_dom"/>
</dbReference>
<keyword evidence="9" id="KW-0808">Transferase</keyword>
<evidence type="ECO:0000256" key="3">
    <source>
        <dbReference type="ARBA" id="ARBA00022475"/>
    </source>
</evidence>
<evidence type="ECO:0000256" key="4">
    <source>
        <dbReference type="ARBA" id="ARBA00022692"/>
    </source>
</evidence>
<dbReference type="GO" id="GO:0005886">
    <property type="term" value="C:plasma membrane"/>
    <property type="evidence" value="ECO:0007669"/>
    <property type="project" value="UniProtKB-SubCell"/>
</dbReference>
<dbReference type="AlphaFoldDB" id="A0A1I6H315"/>
<feature type="transmembrane region" description="Helical" evidence="7">
    <location>
        <begin position="36"/>
        <end position="55"/>
    </location>
</feature>
<evidence type="ECO:0000256" key="2">
    <source>
        <dbReference type="ARBA" id="ARBA00007400"/>
    </source>
</evidence>
<proteinExistence type="inferred from homology"/>
<feature type="domain" description="Acyltransferase 3" evidence="8">
    <location>
        <begin position="2"/>
        <end position="337"/>
    </location>
</feature>
<dbReference type="GO" id="GO:0009246">
    <property type="term" value="P:enterobacterial common antigen biosynthetic process"/>
    <property type="evidence" value="ECO:0007669"/>
    <property type="project" value="TreeGrafter"/>
</dbReference>
<dbReference type="Proteomes" id="UP000199534">
    <property type="component" value="Unassembled WGS sequence"/>
</dbReference>
<reference evidence="9 10" key="1">
    <citation type="submission" date="2016-10" db="EMBL/GenBank/DDBJ databases">
        <authorList>
            <person name="de Groot N.N."/>
        </authorList>
    </citation>
    <scope>NUCLEOTIDE SEQUENCE [LARGE SCALE GENOMIC DNA]</scope>
    <source>
        <strain evidence="9 10">DSM 21019</strain>
    </source>
</reference>
<dbReference type="EMBL" id="FOYQ01000002">
    <property type="protein sequence ID" value="SFR48741.1"/>
    <property type="molecule type" value="Genomic_DNA"/>
</dbReference>
<keyword evidence="10" id="KW-1185">Reference proteome</keyword>
<dbReference type="GO" id="GO:0016787">
    <property type="term" value="F:hydrolase activity"/>
    <property type="evidence" value="ECO:0007669"/>
    <property type="project" value="UniProtKB-KW"/>
</dbReference>
<evidence type="ECO:0000313" key="10">
    <source>
        <dbReference type="Proteomes" id="UP000199534"/>
    </source>
</evidence>
<organism evidence="9 10">
    <name type="scientific">Robiginitalea myxolifaciens</name>
    <dbReference type="NCBI Taxonomy" id="400055"/>
    <lineage>
        <taxon>Bacteria</taxon>
        <taxon>Pseudomonadati</taxon>
        <taxon>Bacteroidota</taxon>
        <taxon>Flavobacteriia</taxon>
        <taxon>Flavobacteriales</taxon>
        <taxon>Flavobacteriaceae</taxon>
        <taxon>Robiginitalea</taxon>
    </lineage>
</organism>
<keyword evidence="3" id="KW-1003">Cell membrane</keyword>
<feature type="transmembrane region" description="Helical" evidence="7">
    <location>
        <begin position="156"/>
        <end position="173"/>
    </location>
</feature>
<dbReference type="Pfam" id="PF01757">
    <property type="entry name" value="Acyl_transf_3"/>
    <property type="match status" value="1"/>
</dbReference>
<dbReference type="GO" id="GO:0016413">
    <property type="term" value="F:O-acetyltransferase activity"/>
    <property type="evidence" value="ECO:0007669"/>
    <property type="project" value="TreeGrafter"/>
</dbReference>
<gene>
    <name evidence="9" type="ORF">SAMN04490243_2156</name>
</gene>
<accession>A0A1I6H315</accession>
<evidence type="ECO:0000256" key="1">
    <source>
        <dbReference type="ARBA" id="ARBA00004651"/>
    </source>
</evidence>
<feature type="transmembrane region" description="Helical" evidence="7">
    <location>
        <begin position="283"/>
        <end position="305"/>
    </location>
</feature>
<keyword evidence="6 7" id="KW-0472">Membrane</keyword>
<keyword evidence="4 7" id="KW-0812">Transmembrane</keyword>
<dbReference type="PANTHER" id="PTHR40074:SF2">
    <property type="entry name" value="O-ACETYLTRANSFERASE WECH"/>
    <property type="match status" value="1"/>
</dbReference>
<dbReference type="RefSeq" id="WP_177218304.1">
    <property type="nucleotide sequence ID" value="NZ_FOYQ01000002.1"/>
</dbReference>
<evidence type="ECO:0000256" key="7">
    <source>
        <dbReference type="SAM" id="Phobius"/>
    </source>
</evidence>
<feature type="transmembrane region" description="Helical" evidence="7">
    <location>
        <begin position="254"/>
        <end position="271"/>
    </location>
</feature>
<feature type="transmembrane region" description="Helical" evidence="7">
    <location>
        <begin position="76"/>
        <end position="94"/>
    </location>
</feature>
<feature type="transmembrane region" description="Helical" evidence="7">
    <location>
        <begin position="131"/>
        <end position="149"/>
    </location>
</feature>
<keyword evidence="9" id="KW-0378">Hydrolase</keyword>
<evidence type="ECO:0000256" key="6">
    <source>
        <dbReference type="ARBA" id="ARBA00023136"/>
    </source>
</evidence>
<evidence type="ECO:0000259" key="8">
    <source>
        <dbReference type="Pfam" id="PF01757"/>
    </source>
</evidence>
<keyword evidence="5 7" id="KW-1133">Transmembrane helix</keyword>
<evidence type="ECO:0000313" key="9">
    <source>
        <dbReference type="EMBL" id="SFR48741.1"/>
    </source>
</evidence>
<evidence type="ECO:0000256" key="5">
    <source>
        <dbReference type="ARBA" id="ARBA00022989"/>
    </source>
</evidence>
<comment type="similarity">
    <text evidence="2">Belongs to the acyltransferase 3 family.</text>
</comment>
<protein>
    <submittedName>
        <fullName evidence="9">Peptidoglycan/LPS O-acetylase OafA/YrhL, contains acyltransferase and SGNH-hydrolase domains</fullName>
    </submittedName>
</protein>
<keyword evidence="9" id="KW-0012">Acyltransferase</keyword>
<name>A0A1I6H315_9FLAO</name>